<proteinExistence type="predicted"/>
<protein>
    <submittedName>
        <fullName evidence="1">Uncharacterized protein</fullName>
    </submittedName>
</protein>
<organism evidence="1 2">
    <name type="scientific">Desulfonema magnum</name>
    <dbReference type="NCBI Taxonomy" id="45655"/>
    <lineage>
        <taxon>Bacteria</taxon>
        <taxon>Pseudomonadati</taxon>
        <taxon>Thermodesulfobacteriota</taxon>
        <taxon>Desulfobacteria</taxon>
        <taxon>Desulfobacterales</taxon>
        <taxon>Desulfococcaceae</taxon>
        <taxon>Desulfonema</taxon>
    </lineage>
</organism>
<name>A0A975GSC4_9BACT</name>
<dbReference type="KEGG" id="dmm:dnm_069900"/>
<dbReference type="AlphaFoldDB" id="A0A975GSC4"/>
<reference evidence="1" key="1">
    <citation type="journal article" date="2021" name="Microb. Physiol.">
        <title>Proteogenomic Insights into the Physiology of Marine, Sulfate-Reducing, Filamentous Desulfonema limicola and Desulfonema magnum.</title>
        <authorList>
            <person name="Schnaars V."/>
            <person name="Wohlbrand L."/>
            <person name="Scheve S."/>
            <person name="Hinrichs C."/>
            <person name="Reinhardt R."/>
            <person name="Rabus R."/>
        </authorList>
    </citation>
    <scope>NUCLEOTIDE SEQUENCE</scope>
    <source>
        <strain evidence="1">4be13</strain>
    </source>
</reference>
<evidence type="ECO:0000313" key="1">
    <source>
        <dbReference type="EMBL" id="QTA90928.1"/>
    </source>
</evidence>
<gene>
    <name evidence="1" type="ORF">dnm_069900</name>
</gene>
<accession>A0A975GSC4</accession>
<evidence type="ECO:0000313" key="2">
    <source>
        <dbReference type="Proteomes" id="UP000663722"/>
    </source>
</evidence>
<keyword evidence="2" id="KW-1185">Reference proteome</keyword>
<sequence>MINMAVSREEKYVASAQVCHNIIFAKQQMIISETTMS</sequence>
<dbReference type="Proteomes" id="UP000663722">
    <property type="component" value="Chromosome"/>
</dbReference>
<dbReference type="EMBL" id="CP061800">
    <property type="protein sequence ID" value="QTA90928.1"/>
    <property type="molecule type" value="Genomic_DNA"/>
</dbReference>